<evidence type="ECO:0000259" key="1">
    <source>
        <dbReference type="Pfam" id="PF09588"/>
    </source>
</evidence>
<dbReference type="PANTHER" id="PTHR46609">
    <property type="entry name" value="EXONUCLEASE, PHAGE-TYPE/RECB, C-TERMINAL DOMAIN-CONTAINING PROTEIN"/>
    <property type="match status" value="1"/>
</dbReference>
<sequence>MMQVFDFEQGEEEWFLARMGIPTASKFATVMAKGEGKTRSEYMRKLAGEILTGEPQEAFSNGHTERGNEMEDVARQTYAFVESAEIRRVGFIRNGNKGASPDSLVGNNGGLEIKTALPHIQIDRLERDRLPPEHKAQVQGNLWLSEREFWDFVSYWPKLPILTVRVYRDEEYIRAMADEVDRFNDELAALVERIRRYGIAPSEITNAA</sequence>
<gene>
    <name evidence="2" type="ORF">G3A56_15935</name>
</gene>
<dbReference type="Gene3D" id="3.90.320.10">
    <property type="match status" value="1"/>
</dbReference>
<dbReference type="InterPro" id="IPR051703">
    <property type="entry name" value="NF-kappa-B_Signaling_Reg"/>
</dbReference>
<organism evidence="2 3">
    <name type="scientific">Rhizobium oryzihabitans</name>
    <dbReference type="NCBI Taxonomy" id="2267833"/>
    <lineage>
        <taxon>Bacteria</taxon>
        <taxon>Pseudomonadati</taxon>
        <taxon>Pseudomonadota</taxon>
        <taxon>Alphaproteobacteria</taxon>
        <taxon>Hyphomicrobiales</taxon>
        <taxon>Rhizobiaceae</taxon>
        <taxon>Rhizobium/Agrobacterium group</taxon>
        <taxon>Rhizobium</taxon>
    </lineage>
</organism>
<dbReference type="InterPro" id="IPR011604">
    <property type="entry name" value="PDDEXK-like_dom_sf"/>
</dbReference>
<reference evidence="2 3" key="1">
    <citation type="submission" date="2020-02" db="EMBL/GenBank/DDBJ databases">
        <title>Plant-Promoting Endophytic Bacterium Rhizobium oryzihabitans sp. nov., Isolated from the Root of Rice.</title>
        <authorList>
            <person name="zhao J."/>
            <person name="Zhang G."/>
        </authorList>
    </citation>
    <scope>NUCLEOTIDE SEQUENCE [LARGE SCALE GENOMIC DNA]</scope>
    <source>
        <strain evidence="2 3">M15</strain>
    </source>
</reference>
<feature type="domain" description="YqaJ viral recombinase" evidence="1">
    <location>
        <begin position="13"/>
        <end position="147"/>
    </location>
</feature>
<dbReference type="InterPro" id="IPR011335">
    <property type="entry name" value="Restrct_endonuc-II-like"/>
</dbReference>
<dbReference type="InterPro" id="IPR019080">
    <property type="entry name" value="YqaJ_viral_recombinase"/>
</dbReference>
<evidence type="ECO:0000313" key="2">
    <source>
        <dbReference type="EMBL" id="QIB39306.1"/>
    </source>
</evidence>
<evidence type="ECO:0000313" key="3">
    <source>
        <dbReference type="Proteomes" id="UP000464865"/>
    </source>
</evidence>
<dbReference type="Proteomes" id="UP000464865">
    <property type="component" value="Chromosome M15-11"/>
</dbReference>
<dbReference type="Pfam" id="PF09588">
    <property type="entry name" value="YqaJ"/>
    <property type="match status" value="1"/>
</dbReference>
<accession>A0A7L5BKQ3</accession>
<dbReference type="SUPFAM" id="SSF52980">
    <property type="entry name" value="Restriction endonuclease-like"/>
    <property type="match status" value="1"/>
</dbReference>
<proteinExistence type="predicted"/>
<dbReference type="EMBL" id="CP048632">
    <property type="protein sequence ID" value="QIB39306.1"/>
    <property type="molecule type" value="Genomic_DNA"/>
</dbReference>
<dbReference type="RefSeq" id="WP_164056525.1">
    <property type="nucleotide sequence ID" value="NZ_CP048632.1"/>
</dbReference>
<name>A0A7L5BKQ3_9HYPH</name>
<dbReference type="PANTHER" id="PTHR46609:SF6">
    <property type="entry name" value="EXONUCLEASE, PHAGE-TYPE_RECB, C-TERMINAL DOMAIN-CONTAINING PROTEIN-RELATED"/>
    <property type="match status" value="1"/>
</dbReference>
<dbReference type="KEGG" id="roy:G3A56_15935"/>
<protein>
    <submittedName>
        <fullName evidence="2">YqaJ viral recombinase family protein</fullName>
    </submittedName>
</protein>
<dbReference type="CDD" id="cd22343">
    <property type="entry name" value="PDDEXK_lambda_exonuclease-like"/>
    <property type="match status" value="1"/>
</dbReference>
<keyword evidence="3" id="KW-1185">Reference proteome</keyword>
<dbReference type="AlphaFoldDB" id="A0A7L5BKQ3"/>